<keyword evidence="2" id="KW-0175">Coiled coil</keyword>
<dbReference type="Gene3D" id="2.40.30.170">
    <property type="match status" value="1"/>
</dbReference>
<feature type="domain" description="CusB-like beta-barrel" evidence="4">
    <location>
        <begin position="267"/>
        <end position="340"/>
    </location>
</feature>
<dbReference type="InterPro" id="IPR058637">
    <property type="entry name" value="YknX-like_C"/>
</dbReference>
<dbReference type="PROSITE" id="PS51257">
    <property type="entry name" value="PROKAR_LIPOPROTEIN"/>
    <property type="match status" value="1"/>
</dbReference>
<comment type="similarity">
    <text evidence="1">Belongs to the membrane fusion protein (MFP) (TC 8.A.1) family.</text>
</comment>
<dbReference type="Gene3D" id="2.40.50.100">
    <property type="match status" value="2"/>
</dbReference>
<evidence type="ECO:0000313" key="7">
    <source>
        <dbReference type="Proteomes" id="UP000215301"/>
    </source>
</evidence>
<dbReference type="GO" id="GO:1990281">
    <property type="term" value="C:efflux pump complex"/>
    <property type="evidence" value="ECO:0007669"/>
    <property type="project" value="TreeGrafter"/>
</dbReference>
<feature type="domain" description="YknX-like C-terminal permuted SH3-like" evidence="5">
    <location>
        <begin position="346"/>
        <end position="413"/>
    </location>
</feature>
<reference evidence="6 7" key="1">
    <citation type="submission" date="2017-06" db="EMBL/GenBank/DDBJ databases">
        <title>Isolation and characterization of a thermophilic and butanogenic Thermoanaerobacterium thermosaccharolyticum M5 capable of efficient degradation of hemicellulose.</title>
        <authorList>
            <person name="Xin F."/>
            <person name="Jiang Y."/>
        </authorList>
    </citation>
    <scope>NUCLEOTIDE SEQUENCE [LARGE SCALE GENOMIC DNA]</scope>
    <source>
        <strain evidence="6 7">M5</strain>
    </source>
</reference>
<organism evidence="6 7">
    <name type="scientific">Thermoanaerobacterium thermosaccharolyticum</name>
    <name type="common">Clostridium thermosaccharolyticum</name>
    <dbReference type="NCBI Taxonomy" id="1517"/>
    <lineage>
        <taxon>Bacteria</taxon>
        <taxon>Bacillati</taxon>
        <taxon>Bacillota</taxon>
        <taxon>Clostridia</taxon>
        <taxon>Thermoanaerobacterales</taxon>
        <taxon>Thermoanaerobacteraceae</taxon>
        <taxon>Thermoanaerobacterium</taxon>
    </lineage>
</organism>
<dbReference type="NCBIfam" id="TIGR01730">
    <property type="entry name" value="RND_mfp"/>
    <property type="match status" value="1"/>
</dbReference>
<dbReference type="InterPro" id="IPR006143">
    <property type="entry name" value="RND_pump_MFP"/>
</dbReference>
<name>A0A231VK64_THETR</name>
<protein>
    <submittedName>
        <fullName evidence="6">Uncharacterized protein</fullName>
    </submittedName>
</protein>
<sequence length="415" mass="44853">MRLKKLNTKKIILFTFVFVLSTSILGGCGNNKKTTSKAPQAVLVKATKAELNKIENYSTYTGVITSEEDIKVSSKISGKVKEVKFQVGGYVKEGDPLIVLDTDELNIQLAQAKAALDAAKANLAANEYGNLPQELEQAKTAYSQAESNYLNAKTNYERVKSLYDAGATSQQSLDSAQLQYQTAESQYENAKEQLDIVQKKQPQNLKALQSQVQQAQAQVDLAETNVQNGIITAPISGIVTSKQIDAGEMCQAGTTLLTIANMNNVNVVINVPEDDINNLKVGQDALVSVDAINNGNNLKGKISEISPSSQQSGIFQVKISLDNKDNLLKSGMFAKVSIVTEIKQNVITIPKDAIMIKKYGNTVYVVNNGKAEERLIKLGISNSDEVEVVSGIKAGETVIVSGQNMITEGTQVKTQ</sequence>
<dbReference type="PANTHER" id="PTHR30469">
    <property type="entry name" value="MULTIDRUG RESISTANCE PROTEIN MDTA"/>
    <property type="match status" value="1"/>
</dbReference>
<dbReference type="Pfam" id="PF25954">
    <property type="entry name" value="Beta-barrel_RND_2"/>
    <property type="match status" value="1"/>
</dbReference>
<evidence type="ECO:0000256" key="2">
    <source>
        <dbReference type="SAM" id="Coils"/>
    </source>
</evidence>
<dbReference type="Pfam" id="PF25881">
    <property type="entry name" value="HH_YBHG"/>
    <property type="match status" value="1"/>
</dbReference>
<dbReference type="RefSeq" id="WP_094044574.1">
    <property type="nucleotide sequence ID" value="NZ_NKHD01000014.1"/>
</dbReference>
<dbReference type="EMBL" id="NKHD01000014">
    <property type="protein sequence ID" value="OXT08507.1"/>
    <property type="molecule type" value="Genomic_DNA"/>
</dbReference>
<proteinExistence type="inferred from homology"/>
<accession>A0A231VK64</accession>
<feature type="domain" description="YbhG-like alpha-helical hairpin" evidence="3">
    <location>
        <begin position="100"/>
        <end position="228"/>
    </location>
</feature>
<evidence type="ECO:0000259" key="3">
    <source>
        <dbReference type="Pfam" id="PF25881"/>
    </source>
</evidence>
<dbReference type="GO" id="GO:0015562">
    <property type="term" value="F:efflux transmembrane transporter activity"/>
    <property type="evidence" value="ECO:0007669"/>
    <property type="project" value="TreeGrafter"/>
</dbReference>
<evidence type="ECO:0000259" key="5">
    <source>
        <dbReference type="Pfam" id="PF25989"/>
    </source>
</evidence>
<dbReference type="Gene3D" id="1.10.287.470">
    <property type="entry name" value="Helix hairpin bin"/>
    <property type="match status" value="1"/>
</dbReference>
<dbReference type="Pfam" id="PF25989">
    <property type="entry name" value="YknX_C"/>
    <property type="match status" value="1"/>
</dbReference>
<evidence type="ECO:0000256" key="1">
    <source>
        <dbReference type="ARBA" id="ARBA00009477"/>
    </source>
</evidence>
<dbReference type="SUPFAM" id="SSF111369">
    <property type="entry name" value="HlyD-like secretion proteins"/>
    <property type="match status" value="3"/>
</dbReference>
<evidence type="ECO:0000259" key="4">
    <source>
        <dbReference type="Pfam" id="PF25954"/>
    </source>
</evidence>
<feature type="coiled-coil region" evidence="2">
    <location>
        <begin position="102"/>
        <end position="225"/>
    </location>
</feature>
<evidence type="ECO:0000313" key="6">
    <source>
        <dbReference type="EMBL" id="OXT08507.1"/>
    </source>
</evidence>
<dbReference type="InterPro" id="IPR058792">
    <property type="entry name" value="Beta-barrel_RND_2"/>
</dbReference>
<gene>
    <name evidence="6" type="ORF">CE561_05055</name>
</gene>
<dbReference type="Proteomes" id="UP000215301">
    <property type="component" value="Unassembled WGS sequence"/>
</dbReference>
<comment type="caution">
    <text evidence="6">The sequence shown here is derived from an EMBL/GenBank/DDBJ whole genome shotgun (WGS) entry which is preliminary data.</text>
</comment>
<dbReference type="Gene3D" id="2.40.420.20">
    <property type="match status" value="1"/>
</dbReference>
<dbReference type="InterPro" id="IPR059052">
    <property type="entry name" value="HH_YbhG-like"/>
</dbReference>
<dbReference type="AlphaFoldDB" id="A0A231VK64"/>
<dbReference type="FunFam" id="2.40.30.170:FF:000010">
    <property type="entry name" value="Efflux RND transporter periplasmic adaptor subunit"/>
    <property type="match status" value="1"/>
</dbReference>